<sequence>MDGLTIVDGEAVTGDMMPGVTMDGLAIVNGKAVTSEADPFGGGGAARVHDLGIDAVC</sequence>
<accession>A0A2N9ITN9</accession>
<evidence type="ECO:0000313" key="1">
    <source>
        <dbReference type="EMBL" id="SPD28786.1"/>
    </source>
</evidence>
<name>A0A2N9ITN9_FAGSY</name>
<protein>
    <submittedName>
        <fullName evidence="1">Uncharacterized protein</fullName>
    </submittedName>
</protein>
<organism evidence="1">
    <name type="scientific">Fagus sylvatica</name>
    <name type="common">Beechnut</name>
    <dbReference type="NCBI Taxonomy" id="28930"/>
    <lineage>
        <taxon>Eukaryota</taxon>
        <taxon>Viridiplantae</taxon>
        <taxon>Streptophyta</taxon>
        <taxon>Embryophyta</taxon>
        <taxon>Tracheophyta</taxon>
        <taxon>Spermatophyta</taxon>
        <taxon>Magnoliopsida</taxon>
        <taxon>eudicotyledons</taxon>
        <taxon>Gunneridae</taxon>
        <taxon>Pentapetalae</taxon>
        <taxon>rosids</taxon>
        <taxon>fabids</taxon>
        <taxon>Fagales</taxon>
        <taxon>Fagaceae</taxon>
        <taxon>Fagus</taxon>
    </lineage>
</organism>
<reference evidence="1" key="1">
    <citation type="submission" date="2018-02" db="EMBL/GenBank/DDBJ databases">
        <authorList>
            <person name="Cohen D.B."/>
            <person name="Kent A.D."/>
        </authorList>
    </citation>
    <scope>NUCLEOTIDE SEQUENCE</scope>
</reference>
<dbReference type="AlphaFoldDB" id="A0A2N9ITN9"/>
<gene>
    <name evidence="1" type="ORF">FSB_LOCUS56668</name>
</gene>
<proteinExistence type="predicted"/>
<dbReference type="EMBL" id="OIVN01006245">
    <property type="protein sequence ID" value="SPD28786.1"/>
    <property type="molecule type" value="Genomic_DNA"/>
</dbReference>